<evidence type="ECO:0000313" key="2">
    <source>
        <dbReference type="EMBL" id="KKM81092.1"/>
    </source>
</evidence>
<feature type="region of interest" description="Disordered" evidence="1">
    <location>
        <begin position="1"/>
        <end position="25"/>
    </location>
</feature>
<protein>
    <recommendedName>
        <fullName evidence="3">Transcription factor CBF/NF-Y/archaeal histone domain-containing protein</fullName>
    </recommendedName>
</protein>
<sequence length="84" mass="9724">MSKEKPTAKQMQQSLKAWMTDEDNKPHRLISASKIKDLAKAMDPDIRMPKDLHVALCREIAMTLKKAMLRCYDNKRATLRPLDL</sequence>
<evidence type="ECO:0008006" key="3">
    <source>
        <dbReference type="Google" id="ProtNLM"/>
    </source>
</evidence>
<accession>A0A0F9NID7</accession>
<dbReference type="EMBL" id="LAZR01008077">
    <property type="protein sequence ID" value="KKM81092.1"/>
    <property type="molecule type" value="Genomic_DNA"/>
</dbReference>
<evidence type="ECO:0000256" key="1">
    <source>
        <dbReference type="SAM" id="MobiDB-lite"/>
    </source>
</evidence>
<gene>
    <name evidence="2" type="ORF">LCGC14_1333210</name>
</gene>
<reference evidence="2" key="1">
    <citation type="journal article" date="2015" name="Nature">
        <title>Complex archaea that bridge the gap between prokaryotes and eukaryotes.</title>
        <authorList>
            <person name="Spang A."/>
            <person name="Saw J.H."/>
            <person name="Jorgensen S.L."/>
            <person name="Zaremba-Niedzwiedzka K."/>
            <person name="Martijn J."/>
            <person name="Lind A.E."/>
            <person name="van Eijk R."/>
            <person name="Schleper C."/>
            <person name="Guy L."/>
            <person name="Ettema T.J."/>
        </authorList>
    </citation>
    <scope>NUCLEOTIDE SEQUENCE</scope>
</reference>
<name>A0A0F9NID7_9ZZZZ</name>
<comment type="caution">
    <text evidence="2">The sequence shown here is derived from an EMBL/GenBank/DDBJ whole genome shotgun (WGS) entry which is preliminary data.</text>
</comment>
<dbReference type="AlphaFoldDB" id="A0A0F9NID7"/>
<organism evidence="2">
    <name type="scientific">marine sediment metagenome</name>
    <dbReference type="NCBI Taxonomy" id="412755"/>
    <lineage>
        <taxon>unclassified sequences</taxon>
        <taxon>metagenomes</taxon>
        <taxon>ecological metagenomes</taxon>
    </lineage>
</organism>
<proteinExistence type="predicted"/>